<keyword evidence="2" id="KW-1185">Reference proteome</keyword>
<evidence type="ECO:0000313" key="1">
    <source>
        <dbReference type="EMBL" id="TGN72235.1"/>
    </source>
</evidence>
<gene>
    <name evidence="1" type="ORF">E5083_30325</name>
</gene>
<dbReference type="GeneID" id="95451870"/>
<comment type="caution">
    <text evidence="1">The sequence shown here is derived from an EMBL/GenBank/DDBJ whole genome shotgun (WGS) entry which is preliminary data.</text>
</comment>
<dbReference type="AlphaFoldDB" id="A0A4Z1CU35"/>
<reference evidence="1 2" key="1">
    <citation type="submission" date="2019-04" db="EMBL/GenBank/DDBJ databases">
        <title>Streptomyces sp. nov. Bv016 isolated from bark of Buahinia variegata.</title>
        <authorList>
            <person name="Kanchanasin P."/>
            <person name="Tanasupawat S."/>
            <person name="Yuki M."/>
            <person name="Kudo T."/>
        </authorList>
    </citation>
    <scope>NUCLEOTIDE SEQUENCE [LARGE SCALE GENOMIC DNA]</scope>
    <source>
        <strain evidence="1 2">Bv016</strain>
    </source>
</reference>
<sequence>MTPQQDASAEDHIRSAVTDLVRVFENLGAEHQALTAEEAKTSAKERRGTVVRMAEDIAQTARTVSSTIMELATARGLRDLGVPHQFAKDGEGRDYSPLLTLPAPSDTLYDAVTYLSEAAAALGRAYEPTKKNPGLAVARCPGHMKVVFTSLGTALRAVCADLATNDAEVAQDYAATQALLARLEDRVCRTVPAQGAGLSAEEVAAAIRADPAVARAAADALAESA</sequence>
<name>A0A4Z1CU35_9ACTN</name>
<evidence type="ECO:0000313" key="2">
    <source>
        <dbReference type="Proteomes" id="UP000298159"/>
    </source>
</evidence>
<accession>A0A4Z1CU35</accession>
<organism evidence="1 2">
    <name type="scientific">Streptomyces bauhiniae</name>
    <dbReference type="NCBI Taxonomy" id="2340725"/>
    <lineage>
        <taxon>Bacteria</taxon>
        <taxon>Bacillati</taxon>
        <taxon>Actinomycetota</taxon>
        <taxon>Actinomycetes</taxon>
        <taxon>Kitasatosporales</taxon>
        <taxon>Streptomycetaceae</taxon>
        <taxon>Streptomyces</taxon>
    </lineage>
</organism>
<dbReference type="RefSeq" id="WP_135788881.1">
    <property type="nucleotide sequence ID" value="NZ_SRRT01000013.1"/>
</dbReference>
<protein>
    <submittedName>
        <fullName evidence="1">Uncharacterized protein</fullName>
    </submittedName>
</protein>
<dbReference type="EMBL" id="SRRT01000013">
    <property type="protein sequence ID" value="TGN72235.1"/>
    <property type="molecule type" value="Genomic_DNA"/>
</dbReference>
<dbReference type="Proteomes" id="UP000298159">
    <property type="component" value="Unassembled WGS sequence"/>
</dbReference>
<proteinExistence type="predicted"/>